<proteinExistence type="predicted"/>
<dbReference type="AlphaFoldDB" id="A0A0F9H9E9"/>
<sequence length="117" mass="12507">AHLLGAEHPAIFAAGSATSGRSAIGEGSSAQLTTASQTQAAVKLQGNTSLRAHRIVTRKVRENKLTSSIGTGLRRKRPISPNPIRAGHQSSSAKRRKEAQRLSNKMQQRLAAKGRDF</sequence>
<name>A0A0F9H9E9_9ZZZZ</name>
<protein>
    <submittedName>
        <fullName evidence="2">Uncharacterized protein</fullName>
    </submittedName>
</protein>
<gene>
    <name evidence="2" type="ORF">LCGC14_2026610</name>
</gene>
<feature type="non-terminal residue" evidence="2">
    <location>
        <position position="1"/>
    </location>
</feature>
<comment type="caution">
    <text evidence="2">The sequence shown here is derived from an EMBL/GenBank/DDBJ whole genome shotgun (WGS) entry which is preliminary data.</text>
</comment>
<accession>A0A0F9H9E9</accession>
<organism evidence="2">
    <name type="scientific">marine sediment metagenome</name>
    <dbReference type="NCBI Taxonomy" id="412755"/>
    <lineage>
        <taxon>unclassified sequences</taxon>
        <taxon>metagenomes</taxon>
        <taxon>ecological metagenomes</taxon>
    </lineage>
</organism>
<dbReference type="EMBL" id="LAZR01023514">
    <property type="protein sequence ID" value="KKL78265.1"/>
    <property type="molecule type" value="Genomic_DNA"/>
</dbReference>
<feature type="region of interest" description="Disordered" evidence="1">
    <location>
        <begin position="63"/>
        <end position="117"/>
    </location>
</feature>
<reference evidence="2" key="1">
    <citation type="journal article" date="2015" name="Nature">
        <title>Complex archaea that bridge the gap between prokaryotes and eukaryotes.</title>
        <authorList>
            <person name="Spang A."/>
            <person name="Saw J.H."/>
            <person name="Jorgensen S.L."/>
            <person name="Zaremba-Niedzwiedzka K."/>
            <person name="Martijn J."/>
            <person name="Lind A.E."/>
            <person name="van Eijk R."/>
            <person name="Schleper C."/>
            <person name="Guy L."/>
            <person name="Ettema T.J."/>
        </authorList>
    </citation>
    <scope>NUCLEOTIDE SEQUENCE</scope>
</reference>
<evidence type="ECO:0000256" key="1">
    <source>
        <dbReference type="SAM" id="MobiDB-lite"/>
    </source>
</evidence>
<evidence type="ECO:0000313" key="2">
    <source>
        <dbReference type="EMBL" id="KKL78265.1"/>
    </source>
</evidence>